<proteinExistence type="predicted"/>
<organism evidence="2 3">
    <name type="scientific">Dendrobium catenatum</name>
    <dbReference type="NCBI Taxonomy" id="906689"/>
    <lineage>
        <taxon>Eukaryota</taxon>
        <taxon>Viridiplantae</taxon>
        <taxon>Streptophyta</taxon>
        <taxon>Embryophyta</taxon>
        <taxon>Tracheophyta</taxon>
        <taxon>Spermatophyta</taxon>
        <taxon>Magnoliopsida</taxon>
        <taxon>Liliopsida</taxon>
        <taxon>Asparagales</taxon>
        <taxon>Orchidaceae</taxon>
        <taxon>Epidendroideae</taxon>
        <taxon>Malaxideae</taxon>
        <taxon>Dendrobiinae</taxon>
        <taxon>Dendrobium</taxon>
    </lineage>
</organism>
<feature type="compositionally biased region" description="Polar residues" evidence="1">
    <location>
        <begin position="7"/>
        <end position="21"/>
    </location>
</feature>
<sequence length="101" mass="11627">MIGGQAEVQQWSMTRQKSSDVQWLGKSPATVGSPAEDRRRRRSVVGRCSVFLVTFHALEYILVMPCQLTQKTGYIDPGSSFIKMMQYQPIFYHRNQTIQNE</sequence>
<protein>
    <submittedName>
        <fullName evidence="2">Uncharacterized protein</fullName>
    </submittedName>
</protein>
<name>A0A2I0X9A9_9ASPA</name>
<reference evidence="2 3" key="2">
    <citation type="journal article" date="2017" name="Nature">
        <title>The Apostasia genome and the evolution of orchids.</title>
        <authorList>
            <person name="Zhang G.Q."/>
            <person name="Liu K.W."/>
            <person name="Li Z."/>
            <person name="Lohaus R."/>
            <person name="Hsiao Y.Y."/>
            <person name="Niu S.C."/>
            <person name="Wang J.Y."/>
            <person name="Lin Y.C."/>
            <person name="Xu Q."/>
            <person name="Chen L.J."/>
            <person name="Yoshida K."/>
            <person name="Fujiwara S."/>
            <person name="Wang Z.W."/>
            <person name="Zhang Y.Q."/>
            <person name="Mitsuda N."/>
            <person name="Wang M."/>
            <person name="Liu G.H."/>
            <person name="Pecoraro L."/>
            <person name="Huang H.X."/>
            <person name="Xiao X.J."/>
            <person name="Lin M."/>
            <person name="Wu X.Y."/>
            <person name="Wu W.L."/>
            <person name="Chen Y.Y."/>
            <person name="Chang S.B."/>
            <person name="Sakamoto S."/>
            <person name="Ohme-Takagi M."/>
            <person name="Yagi M."/>
            <person name="Zeng S.J."/>
            <person name="Shen C.Y."/>
            <person name="Yeh C.M."/>
            <person name="Luo Y.B."/>
            <person name="Tsai W.C."/>
            <person name="Van de Peer Y."/>
            <person name="Liu Z.J."/>
        </authorList>
    </citation>
    <scope>NUCLEOTIDE SEQUENCE [LARGE SCALE GENOMIC DNA]</scope>
    <source>
        <tissue evidence="2">The whole plant</tissue>
    </source>
</reference>
<feature type="region of interest" description="Disordered" evidence="1">
    <location>
        <begin position="1"/>
        <end position="41"/>
    </location>
</feature>
<accession>A0A2I0X9A9</accession>
<dbReference type="Proteomes" id="UP000233837">
    <property type="component" value="Unassembled WGS sequence"/>
</dbReference>
<evidence type="ECO:0000313" key="2">
    <source>
        <dbReference type="EMBL" id="PKU84486.1"/>
    </source>
</evidence>
<dbReference type="EMBL" id="KZ502052">
    <property type="protein sequence ID" value="PKU84486.1"/>
    <property type="molecule type" value="Genomic_DNA"/>
</dbReference>
<dbReference type="AlphaFoldDB" id="A0A2I0X9A9"/>
<gene>
    <name evidence="2" type="ORF">MA16_Dca002999</name>
</gene>
<evidence type="ECO:0000313" key="3">
    <source>
        <dbReference type="Proteomes" id="UP000233837"/>
    </source>
</evidence>
<reference evidence="2 3" key="1">
    <citation type="journal article" date="2016" name="Sci. Rep.">
        <title>The Dendrobium catenatum Lindl. genome sequence provides insights into polysaccharide synthase, floral development and adaptive evolution.</title>
        <authorList>
            <person name="Zhang G.Q."/>
            <person name="Xu Q."/>
            <person name="Bian C."/>
            <person name="Tsai W.C."/>
            <person name="Yeh C.M."/>
            <person name="Liu K.W."/>
            <person name="Yoshida K."/>
            <person name="Zhang L.S."/>
            <person name="Chang S.B."/>
            <person name="Chen F."/>
            <person name="Shi Y."/>
            <person name="Su Y.Y."/>
            <person name="Zhang Y.Q."/>
            <person name="Chen L.J."/>
            <person name="Yin Y."/>
            <person name="Lin M."/>
            <person name="Huang H."/>
            <person name="Deng H."/>
            <person name="Wang Z.W."/>
            <person name="Zhu S.L."/>
            <person name="Zhao X."/>
            <person name="Deng C."/>
            <person name="Niu S.C."/>
            <person name="Huang J."/>
            <person name="Wang M."/>
            <person name="Liu G.H."/>
            <person name="Yang H.J."/>
            <person name="Xiao X.J."/>
            <person name="Hsiao Y.Y."/>
            <person name="Wu W.L."/>
            <person name="Chen Y.Y."/>
            <person name="Mitsuda N."/>
            <person name="Ohme-Takagi M."/>
            <person name="Luo Y.B."/>
            <person name="Van de Peer Y."/>
            <person name="Liu Z.J."/>
        </authorList>
    </citation>
    <scope>NUCLEOTIDE SEQUENCE [LARGE SCALE GENOMIC DNA]</scope>
    <source>
        <tissue evidence="2">The whole plant</tissue>
    </source>
</reference>
<evidence type="ECO:0000256" key="1">
    <source>
        <dbReference type="SAM" id="MobiDB-lite"/>
    </source>
</evidence>
<keyword evidence="3" id="KW-1185">Reference proteome</keyword>